<dbReference type="Proteomes" id="UP000277580">
    <property type="component" value="Unassembled WGS sequence"/>
</dbReference>
<dbReference type="EMBL" id="ML119181">
    <property type="protein sequence ID" value="RPB07512.1"/>
    <property type="molecule type" value="Genomic_DNA"/>
</dbReference>
<proteinExistence type="predicted"/>
<gene>
    <name evidence="1" type="ORF">P167DRAFT_400873</name>
</gene>
<reference evidence="1 2" key="1">
    <citation type="journal article" date="2018" name="Nat. Ecol. Evol.">
        <title>Pezizomycetes genomes reveal the molecular basis of ectomycorrhizal truffle lifestyle.</title>
        <authorList>
            <person name="Murat C."/>
            <person name="Payen T."/>
            <person name="Noel B."/>
            <person name="Kuo A."/>
            <person name="Morin E."/>
            <person name="Chen J."/>
            <person name="Kohler A."/>
            <person name="Krizsan K."/>
            <person name="Balestrini R."/>
            <person name="Da Silva C."/>
            <person name="Montanini B."/>
            <person name="Hainaut M."/>
            <person name="Levati E."/>
            <person name="Barry K.W."/>
            <person name="Belfiori B."/>
            <person name="Cichocki N."/>
            <person name="Clum A."/>
            <person name="Dockter R.B."/>
            <person name="Fauchery L."/>
            <person name="Guy J."/>
            <person name="Iotti M."/>
            <person name="Le Tacon F."/>
            <person name="Lindquist E.A."/>
            <person name="Lipzen A."/>
            <person name="Malagnac F."/>
            <person name="Mello A."/>
            <person name="Molinier V."/>
            <person name="Miyauchi S."/>
            <person name="Poulain J."/>
            <person name="Riccioni C."/>
            <person name="Rubini A."/>
            <person name="Sitrit Y."/>
            <person name="Splivallo R."/>
            <person name="Traeger S."/>
            <person name="Wang M."/>
            <person name="Zifcakova L."/>
            <person name="Wipf D."/>
            <person name="Zambonelli A."/>
            <person name="Paolocci F."/>
            <person name="Nowrousian M."/>
            <person name="Ottonello S."/>
            <person name="Baldrian P."/>
            <person name="Spatafora J.W."/>
            <person name="Henrissat B."/>
            <person name="Nagy L.G."/>
            <person name="Aury J.M."/>
            <person name="Wincker P."/>
            <person name="Grigoriev I.V."/>
            <person name="Bonfante P."/>
            <person name="Martin F.M."/>
        </authorList>
    </citation>
    <scope>NUCLEOTIDE SEQUENCE [LARGE SCALE GENOMIC DNA]</scope>
    <source>
        <strain evidence="1 2">CCBAS932</strain>
    </source>
</reference>
<name>A0A3N4KDU9_9PEZI</name>
<dbReference type="InParanoid" id="A0A3N4KDU9"/>
<protein>
    <submittedName>
        <fullName evidence="1">Uncharacterized protein</fullName>
    </submittedName>
</protein>
<evidence type="ECO:0000313" key="1">
    <source>
        <dbReference type="EMBL" id="RPB07512.1"/>
    </source>
</evidence>
<keyword evidence="2" id="KW-1185">Reference proteome</keyword>
<sequence length="127" mass="14825">MKLSARFKWKEAKSTVSSIKDEIRECQVKLQTSPIVDIKQDTNSIRSVTSTLLGTDSKLSVEVKARERRAILDWFFAGIAGERHQEVVDRREKNTGAWFFEMDSFKKWANREVSWLNCEGNRMYLHP</sequence>
<dbReference type="AlphaFoldDB" id="A0A3N4KDU9"/>
<accession>A0A3N4KDU9</accession>
<organism evidence="1 2">
    <name type="scientific">Morchella conica CCBAS932</name>
    <dbReference type="NCBI Taxonomy" id="1392247"/>
    <lineage>
        <taxon>Eukaryota</taxon>
        <taxon>Fungi</taxon>
        <taxon>Dikarya</taxon>
        <taxon>Ascomycota</taxon>
        <taxon>Pezizomycotina</taxon>
        <taxon>Pezizomycetes</taxon>
        <taxon>Pezizales</taxon>
        <taxon>Morchellaceae</taxon>
        <taxon>Morchella</taxon>
    </lineage>
</organism>
<evidence type="ECO:0000313" key="2">
    <source>
        <dbReference type="Proteomes" id="UP000277580"/>
    </source>
</evidence>